<dbReference type="RefSeq" id="XP_039130966.1">
    <property type="nucleotide sequence ID" value="XM_039275032.1"/>
</dbReference>
<organism evidence="2 3">
    <name type="scientific">Dioscorea cayennensis subsp. rotundata</name>
    <name type="common">White Guinea yam</name>
    <name type="synonym">Dioscorea rotundata</name>
    <dbReference type="NCBI Taxonomy" id="55577"/>
    <lineage>
        <taxon>Eukaryota</taxon>
        <taxon>Viridiplantae</taxon>
        <taxon>Streptophyta</taxon>
        <taxon>Embryophyta</taxon>
        <taxon>Tracheophyta</taxon>
        <taxon>Spermatophyta</taxon>
        <taxon>Magnoliopsida</taxon>
        <taxon>Liliopsida</taxon>
        <taxon>Dioscoreales</taxon>
        <taxon>Dioscoreaceae</taxon>
        <taxon>Dioscorea</taxon>
    </lineage>
</organism>
<feature type="compositionally biased region" description="Basic residues" evidence="1">
    <location>
        <begin position="96"/>
        <end position="108"/>
    </location>
</feature>
<dbReference type="AlphaFoldDB" id="A0AB40BWL1"/>
<name>A0AB40BWL1_DIOCR</name>
<feature type="compositionally biased region" description="Basic and acidic residues" evidence="1">
    <location>
        <begin position="63"/>
        <end position="93"/>
    </location>
</feature>
<protein>
    <submittedName>
        <fullName evidence="3">Rho GTPase-activating protein gacV-like</fullName>
    </submittedName>
</protein>
<sequence>MGKRRTKKRLDLLTSDQAAAPQEVPRKRGRPRKVIAVKEKADQEGDNIPDETGDEQQQQQQEHQQEEASSSRDAGKDEEKAIQEQNQEDEKPSSSRGRRKSRKPLKST</sequence>
<keyword evidence="2" id="KW-1185">Reference proteome</keyword>
<feature type="region of interest" description="Disordered" evidence="1">
    <location>
        <begin position="1"/>
        <end position="108"/>
    </location>
</feature>
<evidence type="ECO:0000313" key="2">
    <source>
        <dbReference type="Proteomes" id="UP001515500"/>
    </source>
</evidence>
<feature type="compositionally biased region" description="Acidic residues" evidence="1">
    <location>
        <begin position="44"/>
        <end position="54"/>
    </location>
</feature>
<evidence type="ECO:0000256" key="1">
    <source>
        <dbReference type="SAM" id="MobiDB-lite"/>
    </source>
</evidence>
<accession>A0AB40BWL1</accession>
<gene>
    <name evidence="3" type="primary">LOC120267396</name>
</gene>
<dbReference type="GeneID" id="120267396"/>
<reference evidence="3" key="1">
    <citation type="submission" date="2025-08" db="UniProtKB">
        <authorList>
            <consortium name="RefSeq"/>
        </authorList>
    </citation>
    <scope>IDENTIFICATION</scope>
</reference>
<dbReference type="Proteomes" id="UP001515500">
    <property type="component" value="Chromosome 8"/>
</dbReference>
<proteinExistence type="predicted"/>
<evidence type="ECO:0000313" key="3">
    <source>
        <dbReference type="RefSeq" id="XP_039130966.1"/>
    </source>
</evidence>